<evidence type="ECO:0000313" key="1">
    <source>
        <dbReference type="EMBL" id="CAI2377482.1"/>
    </source>
</evidence>
<keyword evidence="2" id="KW-1185">Reference proteome</keyword>
<proteinExistence type="predicted"/>
<gene>
    <name evidence="1" type="ORF">ECRASSUSDP1_LOCUS18868</name>
</gene>
<name>A0AAD2D2D9_EUPCR</name>
<reference evidence="1" key="1">
    <citation type="submission" date="2023-07" db="EMBL/GenBank/DDBJ databases">
        <authorList>
            <consortium name="AG Swart"/>
            <person name="Singh M."/>
            <person name="Singh A."/>
            <person name="Seah K."/>
            <person name="Emmerich C."/>
        </authorList>
    </citation>
    <scope>NUCLEOTIDE SEQUENCE</scope>
    <source>
        <strain evidence="1">DP1</strain>
    </source>
</reference>
<dbReference type="EMBL" id="CAMPGE010019125">
    <property type="protein sequence ID" value="CAI2377482.1"/>
    <property type="molecule type" value="Genomic_DNA"/>
</dbReference>
<organism evidence="1 2">
    <name type="scientific">Euplotes crassus</name>
    <dbReference type="NCBI Taxonomy" id="5936"/>
    <lineage>
        <taxon>Eukaryota</taxon>
        <taxon>Sar</taxon>
        <taxon>Alveolata</taxon>
        <taxon>Ciliophora</taxon>
        <taxon>Intramacronucleata</taxon>
        <taxon>Spirotrichea</taxon>
        <taxon>Hypotrichia</taxon>
        <taxon>Euplotida</taxon>
        <taxon>Euplotidae</taxon>
        <taxon>Moneuplotes</taxon>
    </lineage>
</organism>
<dbReference type="AlphaFoldDB" id="A0AAD2D2D9"/>
<evidence type="ECO:0000313" key="2">
    <source>
        <dbReference type="Proteomes" id="UP001295684"/>
    </source>
</evidence>
<protein>
    <submittedName>
        <fullName evidence="1">Uncharacterized protein</fullName>
    </submittedName>
</protein>
<comment type="caution">
    <text evidence="1">The sequence shown here is derived from an EMBL/GenBank/DDBJ whole genome shotgun (WGS) entry which is preliminary data.</text>
</comment>
<dbReference type="Proteomes" id="UP001295684">
    <property type="component" value="Unassembled WGS sequence"/>
</dbReference>
<sequence length="187" mass="22011">MKKEISGTPTKISDMKKLIKSLDKLSLKIDQLRNRKDSQPIFETDKENFEQASEFLNKGCMFSRAYCTKEEGRCMCKPYLHSSLPSIKEAEPTLISRKRKNKECRIGRISHKVRAIGDSKINRIERPTQKTQHCRNTRTTLQNKRNKKYTQKDFETFEALNQLEARSYYIQTLFSQNDNFEMSVVRC</sequence>
<accession>A0AAD2D2D9</accession>